<proteinExistence type="predicted"/>
<name>A0A6C0BBE9_9ZZZZ</name>
<dbReference type="EMBL" id="MN739109">
    <property type="protein sequence ID" value="QHS89436.1"/>
    <property type="molecule type" value="Genomic_DNA"/>
</dbReference>
<sequence length="282" mass="31192">MAVDLTSSNFSVLVDIDELTQNIEVLRAIEKGNRDTLLSFDSVMFKKNMASWAAKGFPDTAAVYNFTLQKPSMQGSLYLCSDGDDRLLWEYIEYLIGIPISDYISKFQVQVNGIILTYSIREDPLVLTLHAAKGYSQTPIPSTITQMVPLIDVDQSIYSMFTLSTLSTTASFSINFLSPYDRQLIRFSTLVQTSTVNGSAVTPMSINIMNQISTLEGLSTLSTVMNLPTITPYDRAVNELSTLQGYSTLGVHKLSTSTRRSAFPYPFQNAIPVPSIFAPTPN</sequence>
<accession>A0A6C0BBE9</accession>
<reference evidence="1" key="1">
    <citation type="journal article" date="2020" name="Nature">
        <title>Giant virus diversity and host interactions through global metagenomics.</title>
        <authorList>
            <person name="Schulz F."/>
            <person name="Roux S."/>
            <person name="Paez-Espino D."/>
            <person name="Jungbluth S."/>
            <person name="Walsh D.A."/>
            <person name="Denef V.J."/>
            <person name="McMahon K.D."/>
            <person name="Konstantinidis K.T."/>
            <person name="Eloe-Fadrosh E.A."/>
            <person name="Kyrpides N.C."/>
            <person name="Woyke T."/>
        </authorList>
    </citation>
    <scope>NUCLEOTIDE SEQUENCE</scope>
    <source>
        <strain evidence="1">GVMAG-M-3300010158-60</strain>
    </source>
</reference>
<dbReference type="AlphaFoldDB" id="A0A6C0BBE9"/>
<evidence type="ECO:0000313" key="1">
    <source>
        <dbReference type="EMBL" id="QHS89436.1"/>
    </source>
</evidence>
<organism evidence="1">
    <name type="scientific">viral metagenome</name>
    <dbReference type="NCBI Taxonomy" id="1070528"/>
    <lineage>
        <taxon>unclassified sequences</taxon>
        <taxon>metagenomes</taxon>
        <taxon>organismal metagenomes</taxon>
    </lineage>
</organism>
<protein>
    <submittedName>
        <fullName evidence="1">Uncharacterized protein</fullName>
    </submittedName>
</protein>